<dbReference type="AlphaFoldDB" id="A0A0F9CJG2"/>
<comment type="caution">
    <text evidence="1">The sequence shown here is derived from an EMBL/GenBank/DDBJ whole genome shotgun (WGS) entry which is preliminary data.</text>
</comment>
<evidence type="ECO:0000313" key="1">
    <source>
        <dbReference type="EMBL" id="KKL05831.1"/>
    </source>
</evidence>
<dbReference type="EMBL" id="LAZR01043958">
    <property type="protein sequence ID" value="KKL05831.1"/>
    <property type="molecule type" value="Genomic_DNA"/>
</dbReference>
<accession>A0A0F9CJG2</accession>
<protein>
    <submittedName>
        <fullName evidence="1">Uncharacterized protein</fullName>
    </submittedName>
</protein>
<reference evidence="1" key="1">
    <citation type="journal article" date="2015" name="Nature">
        <title>Complex archaea that bridge the gap between prokaryotes and eukaryotes.</title>
        <authorList>
            <person name="Spang A."/>
            <person name="Saw J.H."/>
            <person name="Jorgensen S.L."/>
            <person name="Zaremba-Niedzwiedzka K."/>
            <person name="Martijn J."/>
            <person name="Lind A.E."/>
            <person name="van Eijk R."/>
            <person name="Schleper C."/>
            <person name="Guy L."/>
            <person name="Ettema T.J."/>
        </authorList>
    </citation>
    <scope>NUCLEOTIDE SEQUENCE</scope>
</reference>
<organism evidence="1">
    <name type="scientific">marine sediment metagenome</name>
    <dbReference type="NCBI Taxonomy" id="412755"/>
    <lineage>
        <taxon>unclassified sequences</taxon>
        <taxon>metagenomes</taxon>
        <taxon>ecological metagenomes</taxon>
    </lineage>
</organism>
<sequence>MEKKLTAAYVLKNRAKVMTAAFDLLDACERTLRWLELTCKAEKMYIDPAIINILKEAIEKTRGET</sequence>
<gene>
    <name evidence="1" type="ORF">LCGC14_2602120</name>
</gene>
<name>A0A0F9CJG2_9ZZZZ</name>
<proteinExistence type="predicted"/>